<protein>
    <recommendedName>
        <fullName evidence="4">Outer membrane protein beta-barrel domain-containing protein</fullName>
    </recommendedName>
</protein>
<feature type="chain" id="PRO_5045344343" description="Outer membrane protein beta-barrel domain-containing protein" evidence="1">
    <location>
        <begin position="27"/>
        <end position="211"/>
    </location>
</feature>
<sequence>MRVSSLNAVTKAVLMAVPLLAAPALADDNGEQIPPRERERRGAVLLEVTPPALDGSMYGVRLDIAPSMTGPFSFGLMGRAGQWGNSIGTKTRFSGVGASEVKLNYAVGVDGRYTVASFANDTLKPFVGLTLGMEEFVGRSGKGPSENATTTAFLEPAAGMMWQPGNGRIGLSARVGPGFTFTDVRTLDVRAGNLELRKVYPTASLGLLVVL</sequence>
<name>A0ABX7P9X3_9BACT</name>
<proteinExistence type="predicted"/>
<keyword evidence="1" id="KW-0732">Signal</keyword>
<gene>
    <name evidence="2" type="ORF">JY651_21145</name>
</gene>
<keyword evidence="3" id="KW-1185">Reference proteome</keyword>
<dbReference type="Proteomes" id="UP000662747">
    <property type="component" value="Chromosome"/>
</dbReference>
<evidence type="ECO:0000313" key="3">
    <source>
        <dbReference type="Proteomes" id="UP000662747"/>
    </source>
</evidence>
<feature type="signal peptide" evidence="1">
    <location>
        <begin position="1"/>
        <end position="26"/>
    </location>
</feature>
<accession>A0ABX7P9X3</accession>
<dbReference type="EMBL" id="CP071090">
    <property type="protein sequence ID" value="QSQ27266.1"/>
    <property type="molecule type" value="Genomic_DNA"/>
</dbReference>
<organism evidence="2 3">
    <name type="scientific">Pyxidicoccus parkwayensis</name>
    <dbReference type="NCBI Taxonomy" id="2813578"/>
    <lineage>
        <taxon>Bacteria</taxon>
        <taxon>Pseudomonadati</taxon>
        <taxon>Myxococcota</taxon>
        <taxon>Myxococcia</taxon>
        <taxon>Myxococcales</taxon>
        <taxon>Cystobacterineae</taxon>
        <taxon>Myxococcaceae</taxon>
        <taxon>Pyxidicoccus</taxon>
    </lineage>
</organism>
<reference evidence="2 3" key="1">
    <citation type="submission" date="2021-02" db="EMBL/GenBank/DDBJ databases">
        <title>De Novo genome assembly of isolated myxobacteria.</title>
        <authorList>
            <person name="Stevens D.C."/>
        </authorList>
    </citation>
    <scope>NUCLEOTIDE SEQUENCE [LARGE SCALE GENOMIC DNA]</scope>
    <source>
        <strain evidence="3">SCPEA02</strain>
    </source>
</reference>
<evidence type="ECO:0000313" key="2">
    <source>
        <dbReference type="EMBL" id="QSQ27266.1"/>
    </source>
</evidence>
<evidence type="ECO:0000256" key="1">
    <source>
        <dbReference type="SAM" id="SignalP"/>
    </source>
</evidence>
<evidence type="ECO:0008006" key="4">
    <source>
        <dbReference type="Google" id="ProtNLM"/>
    </source>
</evidence>